<organism evidence="2 3">
    <name type="scientific">Parablautia intestinalis</name>
    <dbReference type="NCBI Taxonomy" id="2320100"/>
    <lineage>
        <taxon>Bacteria</taxon>
        <taxon>Bacillati</taxon>
        <taxon>Bacillota</taxon>
        <taxon>Clostridia</taxon>
        <taxon>Lachnospirales</taxon>
        <taxon>Lachnospiraceae</taxon>
        <taxon>Parablautia</taxon>
    </lineage>
</organism>
<dbReference type="RefSeq" id="WP_120466444.1">
    <property type="nucleotide sequence ID" value="NZ_RAYQ01000002.1"/>
</dbReference>
<gene>
    <name evidence="2" type="ORF">D7V94_02435</name>
</gene>
<dbReference type="OrthoDB" id="9816378at2"/>
<feature type="transmembrane region" description="Helical" evidence="1">
    <location>
        <begin position="30"/>
        <end position="52"/>
    </location>
</feature>
<reference evidence="2 3" key="1">
    <citation type="submission" date="2018-09" db="EMBL/GenBank/DDBJ databases">
        <title>Murine metabolic-syndrome-specific gut microbial biobank.</title>
        <authorList>
            <person name="Liu C."/>
        </authorList>
    </citation>
    <scope>NUCLEOTIDE SEQUENCE [LARGE SCALE GENOMIC DNA]</scope>
    <source>
        <strain evidence="2 3">0.1xD8-82</strain>
    </source>
</reference>
<evidence type="ECO:0008006" key="4">
    <source>
        <dbReference type="Google" id="ProtNLM"/>
    </source>
</evidence>
<comment type="caution">
    <text evidence="2">The sequence shown here is derived from an EMBL/GenBank/DDBJ whole genome shotgun (WGS) entry which is preliminary data.</text>
</comment>
<dbReference type="Proteomes" id="UP000280696">
    <property type="component" value="Unassembled WGS sequence"/>
</dbReference>
<protein>
    <recommendedName>
        <fullName evidence="4">Stage III sporulation protein AF</fullName>
    </recommendedName>
</protein>
<evidence type="ECO:0000256" key="1">
    <source>
        <dbReference type="SAM" id="Phobius"/>
    </source>
</evidence>
<proteinExistence type="predicted"/>
<keyword evidence="1" id="KW-0472">Membrane</keyword>
<dbReference type="InterPro" id="IPR014245">
    <property type="entry name" value="Spore_III_AF"/>
</dbReference>
<keyword evidence="1" id="KW-1133">Transmembrane helix</keyword>
<evidence type="ECO:0000313" key="2">
    <source>
        <dbReference type="EMBL" id="RKI93574.1"/>
    </source>
</evidence>
<evidence type="ECO:0000313" key="3">
    <source>
        <dbReference type="Proteomes" id="UP000280696"/>
    </source>
</evidence>
<sequence>MVGIIKEICIFMIIAQAVLFFVPGNSYDKYVRILVGIIMILRFIEPLFPLLAEDGIRLEIENQMAILEQQMAGIYDAGREDGGEIKDSETEVYKSMEEEIKRQLRAAESNYDVTGVRFTENVRQGKEGSRGADIIVTVKEKQSGEVGNIQVEKVKLGENEGEKTPEEGLKEMYANRLGIEAQRLEILLE</sequence>
<dbReference type="Pfam" id="PF09581">
    <property type="entry name" value="Spore_III_AF"/>
    <property type="match status" value="1"/>
</dbReference>
<dbReference type="AlphaFoldDB" id="A0A3A9ARB6"/>
<accession>A0A3A9ARB6</accession>
<keyword evidence="1" id="KW-0812">Transmembrane</keyword>
<feature type="transmembrane region" description="Helical" evidence="1">
    <location>
        <begin position="7"/>
        <end position="24"/>
    </location>
</feature>
<dbReference type="EMBL" id="RAYQ01000002">
    <property type="protein sequence ID" value="RKI93574.1"/>
    <property type="molecule type" value="Genomic_DNA"/>
</dbReference>
<name>A0A3A9ARB6_9FIRM</name>
<keyword evidence="3" id="KW-1185">Reference proteome</keyword>